<comment type="similarity">
    <text evidence="1 9">Belongs to the peptidase S11 family.</text>
</comment>
<keyword evidence="2" id="KW-0732">Signal</keyword>
<evidence type="ECO:0000256" key="6">
    <source>
        <dbReference type="ARBA" id="ARBA00023316"/>
    </source>
</evidence>
<evidence type="ECO:0000259" key="10">
    <source>
        <dbReference type="Pfam" id="PF00768"/>
    </source>
</evidence>
<proteinExistence type="inferred from homology"/>
<protein>
    <recommendedName>
        <fullName evidence="10">Peptidase S11 D-alanyl-D-alanine carboxypeptidase A N-terminal domain-containing protein</fullName>
    </recommendedName>
</protein>
<dbReference type="GO" id="GO:0008360">
    <property type="term" value="P:regulation of cell shape"/>
    <property type="evidence" value="ECO:0007669"/>
    <property type="project" value="UniProtKB-KW"/>
</dbReference>
<feature type="domain" description="Peptidase S11 D-alanyl-D-alanine carboxypeptidase A N-terminal" evidence="10">
    <location>
        <begin position="57"/>
        <end position="294"/>
    </location>
</feature>
<evidence type="ECO:0000256" key="1">
    <source>
        <dbReference type="ARBA" id="ARBA00007164"/>
    </source>
</evidence>
<evidence type="ECO:0000256" key="9">
    <source>
        <dbReference type="RuleBase" id="RU004016"/>
    </source>
</evidence>
<feature type="binding site" evidence="8">
    <location>
        <position position="267"/>
    </location>
    <ligand>
        <name>substrate</name>
    </ligand>
</feature>
<evidence type="ECO:0000256" key="4">
    <source>
        <dbReference type="ARBA" id="ARBA00022960"/>
    </source>
</evidence>
<dbReference type="PANTHER" id="PTHR21581">
    <property type="entry name" value="D-ALANYL-D-ALANINE CARBOXYPEPTIDASE"/>
    <property type="match status" value="1"/>
</dbReference>
<dbReference type="InterPro" id="IPR001967">
    <property type="entry name" value="Peptidase_S11_N"/>
</dbReference>
<keyword evidence="4" id="KW-0133">Cell shape</keyword>
<dbReference type="Proteomes" id="UP000177480">
    <property type="component" value="Unassembled WGS sequence"/>
</dbReference>
<accession>A0A1G2G168</accession>
<comment type="caution">
    <text evidence="11">The sequence shown here is derived from an EMBL/GenBank/DDBJ whole genome shotgun (WGS) entry which is preliminary data.</text>
</comment>
<dbReference type="SUPFAM" id="SSF56601">
    <property type="entry name" value="beta-lactamase/transpeptidase-like"/>
    <property type="match status" value="1"/>
</dbReference>
<dbReference type="GO" id="GO:0009252">
    <property type="term" value="P:peptidoglycan biosynthetic process"/>
    <property type="evidence" value="ECO:0007669"/>
    <property type="project" value="UniProtKB-KW"/>
</dbReference>
<evidence type="ECO:0000256" key="2">
    <source>
        <dbReference type="ARBA" id="ARBA00022729"/>
    </source>
</evidence>
<dbReference type="InterPro" id="IPR012338">
    <property type="entry name" value="Beta-lactam/transpept-like"/>
</dbReference>
<feature type="active site" description="Acyl-ester intermediate" evidence="7">
    <location>
        <position position="92"/>
    </location>
</feature>
<dbReference type="EMBL" id="MHNK01000010">
    <property type="protein sequence ID" value="OGZ43847.1"/>
    <property type="molecule type" value="Genomic_DNA"/>
</dbReference>
<feature type="active site" description="Proton acceptor" evidence="7">
    <location>
        <position position="95"/>
    </location>
</feature>
<evidence type="ECO:0000313" key="12">
    <source>
        <dbReference type="Proteomes" id="UP000177480"/>
    </source>
</evidence>
<dbReference type="Pfam" id="PF00768">
    <property type="entry name" value="Peptidase_S11"/>
    <property type="match status" value="1"/>
</dbReference>
<dbReference type="AlphaFoldDB" id="A0A1G2G168"/>
<evidence type="ECO:0000256" key="8">
    <source>
        <dbReference type="PIRSR" id="PIRSR618044-2"/>
    </source>
</evidence>
<sequence length="316" mass="33935">MGSSFRFIVVCCALTGGVLFLALPIKPSRTNLNEATSYATLLNATDTSTRDASKTGSSSPPHITAKAAVIYDPLQNEFLFQKNADDPSGIASITKIMTAIVALERVGENDIIEVHTSAIETEGDEGALLDGEHFTLHNLIILMLTASSNDAAVAIAEHVGFLQGASSFEESQRIFVRLMNETAKNRNLKDTQFQNPTGLDIDETAGIVSNVSTARETAQLIGYALRYPLLYTMSPTLSTLLSEEGNVHILSPTHVLLMNESGVISGKTGFTDIAGGTLATVAEIPVGKLSIVVILGSTRNDRFQDTLHLLDWLRTQ</sequence>
<dbReference type="GO" id="GO:0006508">
    <property type="term" value="P:proteolysis"/>
    <property type="evidence" value="ECO:0007669"/>
    <property type="project" value="InterPro"/>
</dbReference>
<dbReference type="PRINTS" id="PR00725">
    <property type="entry name" value="DADACBPTASE1"/>
</dbReference>
<keyword evidence="6" id="KW-0961">Cell wall biogenesis/degradation</keyword>
<feature type="active site" evidence="7">
    <location>
        <position position="147"/>
    </location>
</feature>
<dbReference type="GO" id="GO:0071555">
    <property type="term" value="P:cell wall organization"/>
    <property type="evidence" value="ECO:0007669"/>
    <property type="project" value="UniProtKB-KW"/>
</dbReference>
<evidence type="ECO:0000256" key="5">
    <source>
        <dbReference type="ARBA" id="ARBA00022984"/>
    </source>
</evidence>
<evidence type="ECO:0000313" key="11">
    <source>
        <dbReference type="EMBL" id="OGZ43847.1"/>
    </source>
</evidence>
<organism evidence="11 12">
    <name type="scientific">Candidatus Ryanbacteria bacterium RIFCSPHIGHO2_01_FULL_45_22</name>
    <dbReference type="NCBI Taxonomy" id="1802114"/>
    <lineage>
        <taxon>Bacteria</taxon>
        <taxon>Candidatus Ryaniibacteriota</taxon>
    </lineage>
</organism>
<gene>
    <name evidence="11" type="ORF">A2719_02675</name>
</gene>
<dbReference type="GO" id="GO:0009002">
    <property type="term" value="F:serine-type D-Ala-D-Ala carboxypeptidase activity"/>
    <property type="evidence" value="ECO:0007669"/>
    <property type="project" value="InterPro"/>
</dbReference>
<dbReference type="STRING" id="1802114.A2719_02675"/>
<dbReference type="Gene3D" id="3.40.710.10">
    <property type="entry name" value="DD-peptidase/beta-lactamase superfamily"/>
    <property type="match status" value="1"/>
</dbReference>
<evidence type="ECO:0000256" key="3">
    <source>
        <dbReference type="ARBA" id="ARBA00022801"/>
    </source>
</evidence>
<keyword evidence="5" id="KW-0573">Peptidoglycan synthesis</keyword>
<dbReference type="PANTHER" id="PTHR21581:SF6">
    <property type="entry name" value="TRAFFICKING PROTEIN PARTICLE COMPLEX SUBUNIT 12"/>
    <property type="match status" value="1"/>
</dbReference>
<name>A0A1G2G168_9BACT</name>
<reference evidence="11 12" key="1">
    <citation type="journal article" date="2016" name="Nat. Commun.">
        <title>Thousands of microbial genomes shed light on interconnected biogeochemical processes in an aquifer system.</title>
        <authorList>
            <person name="Anantharaman K."/>
            <person name="Brown C.T."/>
            <person name="Hug L.A."/>
            <person name="Sharon I."/>
            <person name="Castelle C.J."/>
            <person name="Probst A.J."/>
            <person name="Thomas B.C."/>
            <person name="Singh A."/>
            <person name="Wilkins M.J."/>
            <person name="Karaoz U."/>
            <person name="Brodie E.L."/>
            <person name="Williams K.H."/>
            <person name="Hubbard S.S."/>
            <person name="Banfield J.F."/>
        </authorList>
    </citation>
    <scope>NUCLEOTIDE SEQUENCE [LARGE SCALE GENOMIC DNA]</scope>
</reference>
<evidence type="ECO:0000256" key="7">
    <source>
        <dbReference type="PIRSR" id="PIRSR618044-1"/>
    </source>
</evidence>
<keyword evidence="3" id="KW-0378">Hydrolase</keyword>
<dbReference type="InterPro" id="IPR018044">
    <property type="entry name" value="Peptidase_S11"/>
</dbReference>